<dbReference type="PROSITE" id="PS50082">
    <property type="entry name" value="WD_REPEATS_2"/>
    <property type="match status" value="1"/>
</dbReference>
<evidence type="ECO:0000256" key="2">
    <source>
        <dbReference type="ARBA" id="ARBA00022737"/>
    </source>
</evidence>
<dbReference type="SMART" id="SM00320">
    <property type="entry name" value="WD40"/>
    <property type="match status" value="8"/>
</dbReference>
<comment type="caution">
    <text evidence="7">The sequence shown here is derived from an EMBL/GenBank/DDBJ whole genome shotgun (WGS) entry which is preliminary data.</text>
</comment>
<dbReference type="Pfam" id="PF23409">
    <property type="entry name" value="Beta-prop_EML"/>
    <property type="match status" value="1"/>
</dbReference>
<dbReference type="OrthoDB" id="47802at2759"/>
<dbReference type="InterPro" id="IPR055439">
    <property type="entry name" value="Beta-prop_EML_1st"/>
</dbReference>
<dbReference type="InterPro" id="IPR001680">
    <property type="entry name" value="WD40_rpt"/>
</dbReference>
<dbReference type="Pfam" id="PF23414">
    <property type="entry name" value="Beta-prop_EML_2"/>
    <property type="match status" value="1"/>
</dbReference>
<accession>A0A0V0QC28</accession>
<dbReference type="GO" id="GO:0008017">
    <property type="term" value="F:microtubule binding"/>
    <property type="evidence" value="ECO:0007669"/>
    <property type="project" value="TreeGrafter"/>
</dbReference>
<dbReference type="PANTHER" id="PTHR13720:SF33">
    <property type="entry name" value="HELP DOMAIN-CONTAINING PROTEIN"/>
    <property type="match status" value="1"/>
</dbReference>
<dbReference type="EMBL" id="LDAU01000204">
    <property type="protein sequence ID" value="KRW99713.1"/>
    <property type="molecule type" value="Genomic_DNA"/>
</dbReference>
<keyword evidence="8" id="KW-1185">Reference proteome</keyword>
<reference evidence="7 8" key="1">
    <citation type="journal article" date="2015" name="Sci. Rep.">
        <title>Genome of the facultative scuticociliatosis pathogen Pseudocohnilembus persalinus provides insight into its virulence through horizontal gene transfer.</title>
        <authorList>
            <person name="Xiong J."/>
            <person name="Wang G."/>
            <person name="Cheng J."/>
            <person name="Tian M."/>
            <person name="Pan X."/>
            <person name="Warren A."/>
            <person name="Jiang C."/>
            <person name="Yuan D."/>
            <person name="Miao W."/>
        </authorList>
    </citation>
    <scope>NUCLEOTIDE SEQUENCE [LARGE SCALE GENOMIC DNA]</scope>
    <source>
        <strain evidence="7">36N120E</strain>
    </source>
</reference>
<evidence type="ECO:0000256" key="3">
    <source>
        <dbReference type="PROSITE-ProRule" id="PRU00221"/>
    </source>
</evidence>
<evidence type="ECO:0000313" key="8">
    <source>
        <dbReference type="Proteomes" id="UP000054937"/>
    </source>
</evidence>
<keyword evidence="2" id="KW-0677">Repeat</keyword>
<dbReference type="AlphaFoldDB" id="A0A0V0QC28"/>
<proteinExistence type="predicted"/>
<evidence type="ECO:0000313" key="7">
    <source>
        <dbReference type="EMBL" id="KRW99713.1"/>
    </source>
</evidence>
<dbReference type="InterPro" id="IPR055442">
    <property type="entry name" value="Beta-prop_EML-like_2nd"/>
</dbReference>
<feature type="compositionally biased region" description="Acidic residues" evidence="4">
    <location>
        <begin position="19"/>
        <end position="28"/>
    </location>
</feature>
<dbReference type="Gene3D" id="2.130.10.10">
    <property type="entry name" value="YVTN repeat-like/Quinoprotein amine dehydrogenase"/>
    <property type="match status" value="2"/>
</dbReference>
<dbReference type="OMA" id="RNIEWAT"/>
<keyword evidence="1 3" id="KW-0853">WD repeat</keyword>
<evidence type="ECO:0000259" key="5">
    <source>
        <dbReference type="Pfam" id="PF23409"/>
    </source>
</evidence>
<dbReference type="PANTHER" id="PTHR13720">
    <property type="entry name" value="WD-40 REPEAT PROTEIN"/>
    <property type="match status" value="1"/>
</dbReference>
<dbReference type="Pfam" id="PF03451">
    <property type="entry name" value="HELP"/>
    <property type="match status" value="1"/>
</dbReference>
<dbReference type="InterPro" id="IPR036322">
    <property type="entry name" value="WD40_repeat_dom_sf"/>
</dbReference>
<evidence type="ECO:0000259" key="6">
    <source>
        <dbReference type="Pfam" id="PF23414"/>
    </source>
</evidence>
<evidence type="ECO:0000256" key="1">
    <source>
        <dbReference type="ARBA" id="ARBA00022574"/>
    </source>
</evidence>
<dbReference type="InterPro" id="IPR015943">
    <property type="entry name" value="WD40/YVTN_repeat-like_dom_sf"/>
</dbReference>
<dbReference type="InterPro" id="IPR005108">
    <property type="entry name" value="HELP"/>
</dbReference>
<name>A0A0V0QC28_PSEPJ</name>
<dbReference type="InterPro" id="IPR050630">
    <property type="entry name" value="WD_repeat_EMAP"/>
</dbReference>
<feature type="domain" description="EML-like second beta-propeller" evidence="6">
    <location>
        <begin position="407"/>
        <end position="695"/>
    </location>
</feature>
<evidence type="ECO:0000256" key="4">
    <source>
        <dbReference type="SAM" id="MobiDB-lite"/>
    </source>
</evidence>
<dbReference type="SUPFAM" id="SSF50978">
    <property type="entry name" value="WD40 repeat-like"/>
    <property type="match status" value="2"/>
</dbReference>
<sequence length="696" mass="76576">MGCGASTDEGYGNNQGGQGEEENQDLEENLNLYDQMEKKKKEENDGDLFGVAEDETNEQFMAIKPWIGALKEPSNPPEADLTAPNRGLELEYVNGYRCEDSRQNLYWTNEADVCVFMSAAIGVQHNVTANQQSFFGAGKVGEVAGHNDDIESLHVNKERTICATGQRGKNPLIFVWNIADKSIIAQHKQGRNTRAVRQLRFSPCGKYIFTCDVSNDHVVHIFSAEQSGQKFGALKTGNDPVYDMDTSSGPQACALATKRGITFINWTPGGQMEKKTGMRCRDFMVSCQFFEDGNKLAAGSTKGYIYIFNGTTAVKNVQLHNGGIHSICIQQGKLIASGYGDHTIKVYDANTLAVEKEYPMATSYARSLDYKDGKILVGTRDGTIRTINTADDQEKLVMNGHGCGEAWGLDIANDGHIITSGDDNKIINFDPVKNVTVGVGIVNKKAGKKYRIGGASTLSLYPPNQCSRAVAINHKNGHVAIATNEGEVSVREGKDSLDAEIKRPDLGRGRNAWIEAMSYSPDGKYLAVGTHDRVIYILDVENGYSVHGRCTKHNSAILNIDWATDSQSIRSVCQAYELLFFSADGTQFTSGATTFRDEEYATQNCKLGWWVQGIFPPATDGSHVNGVARNHGKDLIATGDDWGFVNLYRNPNVKGSQANSYRAHSSHVVRVKFDAEDQYVYSIGGYDRCLMKWRIV</sequence>
<gene>
    <name evidence="7" type="ORF">PPERSA_07790</name>
</gene>
<feature type="domain" description="EML-like first beta-propeller" evidence="5">
    <location>
        <begin position="145"/>
        <end position="384"/>
    </location>
</feature>
<protein>
    <submittedName>
        <fullName evidence="7">WD40-repeat-containing domain</fullName>
    </submittedName>
</protein>
<organism evidence="7 8">
    <name type="scientific">Pseudocohnilembus persalinus</name>
    <name type="common">Ciliate</name>
    <dbReference type="NCBI Taxonomy" id="266149"/>
    <lineage>
        <taxon>Eukaryota</taxon>
        <taxon>Sar</taxon>
        <taxon>Alveolata</taxon>
        <taxon>Ciliophora</taxon>
        <taxon>Intramacronucleata</taxon>
        <taxon>Oligohymenophorea</taxon>
        <taxon>Scuticociliatia</taxon>
        <taxon>Philasterida</taxon>
        <taxon>Pseudocohnilembidae</taxon>
        <taxon>Pseudocohnilembus</taxon>
    </lineage>
</organism>
<feature type="region of interest" description="Disordered" evidence="4">
    <location>
        <begin position="1"/>
        <end position="28"/>
    </location>
</feature>
<dbReference type="InParanoid" id="A0A0V0QC28"/>
<feature type="repeat" description="WD" evidence="3">
    <location>
        <begin position="507"/>
        <end position="548"/>
    </location>
</feature>
<dbReference type="Proteomes" id="UP000054937">
    <property type="component" value="Unassembled WGS sequence"/>
</dbReference>